<dbReference type="FunFam" id="2.40.10.10:FF:000028">
    <property type="entry name" value="Serine protease easter"/>
    <property type="match status" value="1"/>
</dbReference>
<dbReference type="InterPro" id="IPR009003">
    <property type="entry name" value="Peptidase_S1_PA"/>
</dbReference>
<dbReference type="CDD" id="cd00190">
    <property type="entry name" value="Tryp_SPc"/>
    <property type="match status" value="1"/>
</dbReference>
<comment type="caution">
    <text evidence="8">The sequence shown here is derived from an EMBL/GenBank/DDBJ whole genome shotgun (WGS) entry which is preliminary data.</text>
</comment>
<dbReference type="InterPro" id="IPR001314">
    <property type="entry name" value="Peptidase_S1A"/>
</dbReference>
<dbReference type="Gene3D" id="2.40.10.10">
    <property type="entry name" value="Trypsin-like serine proteases"/>
    <property type="match status" value="2"/>
</dbReference>
<accession>A0AAW2HL63</accession>
<evidence type="ECO:0000259" key="7">
    <source>
        <dbReference type="PROSITE" id="PS50240"/>
    </source>
</evidence>
<feature type="region of interest" description="Disordered" evidence="5">
    <location>
        <begin position="142"/>
        <end position="161"/>
    </location>
</feature>
<dbReference type="GO" id="GO:0006508">
    <property type="term" value="P:proteolysis"/>
    <property type="evidence" value="ECO:0007669"/>
    <property type="project" value="InterPro"/>
</dbReference>
<dbReference type="AlphaFoldDB" id="A0AAW2HL63"/>
<gene>
    <name evidence="8" type="ORF">PYX00_007825</name>
</gene>
<reference evidence="8" key="1">
    <citation type="journal article" date="2024" name="Gigascience">
        <title>Chromosome-level genome of the poultry shaft louse Menopon gallinae provides insight into the host-switching and adaptive evolution of parasitic lice.</title>
        <authorList>
            <person name="Xu Y."/>
            <person name="Ma L."/>
            <person name="Liu S."/>
            <person name="Liang Y."/>
            <person name="Liu Q."/>
            <person name="He Z."/>
            <person name="Tian L."/>
            <person name="Duan Y."/>
            <person name="Cai W."/>
            <person name="Li H."/>
            <person name="Song F."/>
        </authorList>
    </citation>
    <scope>NUCLEOTIDE SEQUENCE</scope>
    <source>
        <strain evidence="8">Cailab_2023a</strain>
    </source>
</reference>
<protein>
    <recommendedName>
        <fullName evidence="7">Peptidase S1 domain-containing protein</fullName>
    </recommendedName>
</protein>
<evidence type="ECO:0000256" key="3">
    <source>
        <dbReference type="ARBA" id="ARBA00023180"/>
    </source>
</evidence>
<dbReference type="Pfam" id="PF00089">
    <property type="entry name" value="Trypsin"/>
    <property type="match status" value="1"/>
</dbReference>
<proteinExistence type="inferred from homology"/>
<feature type="compositionally biased region" description="Polar residues" evidence="5">
    <location>
        <begin position="51"/>
        <end position="60"/>
    </location>
</feature>
<evidence type="ECO:0000256" key="5">
    <source>
        <dbReference type="SAM" id="MobiDB-lite"/>
    </source>
</evidence>
<dbReference type="PRINTS" id="PR00722">
    <property type="entry name" value="CHYMOTRYPSIN"/>
</dbReference>
<dbReference type="PROSITE" id="PS00134">
    <property type="entry name" value="TRYPSIN_HIS"/>
    <property type="match status" value="1"/>
</dbReference>
<dbReference type="PROSITE" id="PS50240">
    <property type="entry name" value="TRYPSIN_DOM"/>
    <property type="match status" value="1"/>
</dbReference>
<dbReference type="InterPro" id="IPR018114">
    <property type="entry name" value="TRYPSIN_HIS"/>
</dbReference>
<feature type="region of interest" description="Disordered" evidence="5">
    <location>
        <begin position="51"/>
        <end position="95"/>
    </location>
</feature>
<name>A0AAW2HL63_9NEOP</name>
<feature type="signal peptide" evidence="6">
    <location>
        <begin position="1"/>
        <end position="16"/>
    </location>
</feature>
<keyword evidence="3" id="KW-0325">Glycoprotein</keyword>
<dbReference type="InterPro" id="IPR001254">
    <property type="entry name" value="Trypsin_dom"/>
</dbReference>
<comment type="similarity">
    <text evidence="4">Belongs to the peptidase S1 family. CLIP subfamily.</text>
</comment>
<feature type="chain" id="PRO_5043732978" description="Peptidase S1 domain-containing protein" evidence="6">
    <location>
        <begin position="17"/>
        <end position="334"/>
    </location>
</feature>
<feature type="compositionally biased region" description="Polar residues" evidence="5">
    <location>
        <begin position="142"/>
        <end position="154"/>
    </location>
</feature>
<keyword evidence="1 6" id="KW-0732">Signal</keyword>
<feature type="domain" description="Peptidase S1" evidence="7">
    <location>
        <begin position="173"/>
        <end position="334"/>
    </location>
</feature>
<dbReference type="InterPro" id="IPR051487">
    <property type="entry name" value="Ser/Thr_Proteases_Immune/Dev"/>
</dbReference>
<dbReference type="PANTHER" id="PTHR24256">
    <property type="entry name" value="TRYPTASE-RELATED"/>
    <property type="match status" value="1"/>
</dbReference>
<feature type="compositionally biased region" description="Basic and acidic residues" evidence="5">
    <location>
        <begin position="64"/>
        <end position="78"/>
    </location>
</feature>
<dbReference type="EMBL" id="JARGDH010000004">
    <property type="protein sequence ID" value="KAL0270403.1"/>
    <property type="molecule type" value="Genomic_DNA"/>
</dbReference>
<dbReference type="SMART" id="SM00020">
    <property type="entry name" value="Tryp_SPc"/>
    <property type="match status" value="1"/>
</dbReference>
<evidence type="ECO:0000256" key="2">
    <source>
        <dbReference type="ARBA" id="ARBA00023157"/>
    </source>
</evidence>
<dbReference type="SUPFAM" id="SSF50494">
    <property type="entry name" value="Trypsin-like serine proteases"/>
    <property type="match status" value="1"/>
</dbReference>
<evidence type="ECO:0000313" key="8">
    <source>
        <dbReference type="EMBL" id="KAL0270403.1"/>
    </source>
</evidence>
<evidence type="ECO:0000256" key="6">
    <source>
        <dbReference type="SAM" id="SignalP"/>
    </source>
</evidence>
<evidence type="ECO:0000256" key="1">
    <source>
        <dbReference type="ARBA" id="ARBA00022729"/>
    </source>
</evidence>
<keyword evidence="2" id="KW-1015">Disulfide bond</keyword>
<sequence length="334" mass="37095">MLTVLLLLISHSAVESKYLTSRFFAYGENYLRRSVLQPRLDNLPVEYISARETTSASTEPSEAALEKRENGHFKERTPSRSWTTEPSPVNGASETTTTQTAICLSLITGGEITAIRKSYSQPEIIGGHSRIISRVIPTVLSGNPKSTNQNSGGTSKRKLLPENTCGIDLPRRILGGTTADIDEFPWLALLQYKNRNGQRSHDCGGALISSRYVVTAAHCTIGLGVTTRKLKLEKVRLGEWDLSTETDCQHELCSKRVQEIDIEEIINHPDYNPRESSQTNDIALLRLRREAETNQFVHPICLPLDDMAKMNFEGKRMSVAGWGRTKNGTLALIG</sequence>
<feature type="compositionally biased region" description="Polar residues" evidence="5">
    <location>
        <begin position="79"/>
        <end position="95"/>
    </location>
</feature>
<organism evidence="8">
    <name type="scientific">Menopon gallinae</name>
    <name type="common">poultry shaft louse</name>
    <dbReference type="NCBI Taxonomy" id="328185"/>
    <lineage>
        <taxon>Eukaryota</taxon>
        <taxon>Metazoa</taxon>
        <taxon>Ecdysozoa</taxon>
        <taxon>Arthropoda</taxon>
        <taxon>Hexapoda</taxon>
        <taxon>Insecta</taxon>
        <taxon>Pterygota</taxon>
        <taxon>Neoptera</taxon>
        <taxon>Paraneoptera</taxon>
        <taxon>Psocodea</taxon>
        <taxon>Troctomorpha</taxon>
        <taxon>Phthiraptera</taxon>
        <taxon>Amblycera</taxon>
        <taxon>Menoponidae</taxon>
        <taxon>Menopon</taxon>
    </lineage>
</organism>
<dbReference type="GO" id="GO:0004252">
    <property type="term" value="F:serine-type endopeptidase activity"/>
    <property type="evidence" value="ECO:0007669"/>
    <property type="project" value="InterPro"/>
</dbReference>
<dbReference type="InterPro" id="IPR043504">
    <property type="entry name" value="Peptidase_S1_PA_chymotrypsin"/>
</dbReference>
<evidence type="ECO:0000256" key="4">
    <source>
        <dbReference type="ARBA" id="ARBA00024195"/>
    </source>
</evidence>